<dbReference type="PROSITE" id="PS51774">
    <property type="entry name" value="NAB"/>
    <property type="match status" value="1"/>
</dbReference>
<dbReference type="Gene3D" id="1.10.287.1490">
    <property type="match status" value="1"/>
</dbReference>
<feature type="coiled-coil region" evidence="3">
    <location>
        <begin position="230"/>
        <end position="257"/>
    </location>
</feature>
<dbReference type="Pfam" id="PF07765">
    <property type="entry name" value="KIP1"/>
    <property type="match status" value="1"/>
</dbReference>
<feature type="domain" description="NAB" evidence="5">
    <location>
        <begin position="12"/>
        <end position="94"/>
    </location>
</feature>
<evidence type="ECO:0000259" key="5">
    <source>
        <dbReference type="PROSITE" id="PS51774"/>
    </source>
</evidence>
<comment type="similarity">
    <text evidence="2">Belongs to the NET family.</text>
</comment>
<gene>
    <name evidence="6" type="ORF">ILEXP_LOCUS35291</name>
</gene>
<comment type="caution">
    <text evidence="6">The sequence shown here is derived from an EMBL/GenBank/DDBJ whole genome shotgun (WGS) entry which is preliminary data.</text>
</comment>
<evidence type="ECO:0000256" key="1">
    <source>
        <dbReference type="ARBA" id="ARBA00023054"/>
    </source>
</evidence>
<feature type="coiled-coil region" evidence="3">
    <location>
        <begin position="435"/>
        <end position="494"/>
    </location>
</feature>
<dbReference type="EMBL" id="CAUOFW020004535">
    <property type="protein sequence ID" value="CAK9166082.1"/>
    <property type="molecule type" value="Genomic_DNA"/>
</dbReference>
<evidence type="ECO:0000256" key="4">
    <source>
        <dbReference type="SAM" id="MobiDB-lite"/>
    </source>
</evidence>
<dbReference type="InterPro" id="IPR011684">
    <property type="entry name" value="NAB"/>
</dbReference>
<protein>
    <recommendedName>
        <fullName evidence="5">NAB domain-containing protein</fullName>
    </recommendedName>
</protein>
<evidence type="ECO:0000313" key="6">
    <source>
        <dbReference type="EMBL" id="CAK9166082.1"/>
    </source>
</evidence>
<name>A0ABC8T9I3_9AQUA</name>
<dbReference type="AlphaFoldDB" id="A0ABC8T9I3"/>
<sequence length="625" mass="71643">MLNMETIEPKSHSWWWDSHISNENFEWLSKNRQGADQRVKDIKQLLNLIVDGSSSEINPEVYYQKKPELIAHVEEFYCMHQLLAKRYDDLIGELRNNTASLLQTQHKGISDSGSYQVSPLLTPDQKLGLHKSEPAIESELYVSSGGGSSDISLKGGYETSSSSSDSDSESFESLLNKNSFPLVKDDSKGQRQKLLETGKEENVWVAKQEKADETLEVGGDRDPEKLLKSITEYNEELREAKEKVQSSEEEIVRLKSELQKNEPGIVLMGDLMAQPESAQCDIQMKGADLDVERRMVLELQKQVSALKNQVLDSNGIIKTLQKELEITREKHKGAEEPDLSNKKIDCAHQLQDQLESAQKVVSLLEAKLVSEESIVLQLKGQIKRYVVDVSDRDTEIRELKAAFCDAQQNFSLEKSQLQSDIASLSEQQNLLWTSIEEWKLRCKSLENETSRFEAEKKETKSLHEAEQMSWQCDIERLKTEVNERSEQKEVLCKKLDMLKLEYNMLMAEKDGVSAMANTLSAELCCRNDQIREMGHQLSQMHLQHEANKAVLGTIEGARERTNALYLRAEELEKEVDKQRVEISERTEEKREAIRQLCFSLEHYRSRYRELCQAYNELKRYAGLGL</sequence>
<keyword evidence="1 3" id="KW-0175">Coiled coil</keyword>
<dbReference type="PANTHER" id="PTHR32258">
    <property type="entry name" value="PROTEIN NETWORKED 4A"/>
    <property type="match status" value="1"/>
</dbReference>
<evidence type="ECO:0000256" key="2">
    <source>
        <dbReference type="ARBA" id="ARBA00038006"/>
    </source>
</evidence>
<evidence type="ECO:0000313" key="7">
    <source>
        <dbReference type="Proteomes" id="UP001642360"/>
    </source>
</evidence>
<dbReference type="PANTHER" id="PTHR32258:SF14">
    <property type="entry name" value="GB|AAF19561.1"/>
    <property type="match status" value="1"/>
</dbReference>
<organism evidence="6 7">
    <name type="scientific">Ilex paraguariensis</name>
    <name type="common">yerba mate</name>
    <dbReference type="NCBI Taxonomy" id="185542"/>
    <lineage>
        <taxon>Eukaryota</taxon>
        <taxon>Viridiplantae</taxon>
        <taxon>Streptophyta</taxon>
        <taxon>Embryophyta</taxon>
        <taxon>Tracheophyta</taxon>
        <taxon>Spermatophyta</taxon>
        <taxon>Magnoliopsida</taxon>
        <taxon>eudicotyledons</taxon>
        <taxon>Gunneridae</taxon>
        <taxon>Pentapetalae</taxon>
        <taxon>asterids</taxon>
        <taxon>campanulids</taxon>
        <taxon>Aquifoliales</taxon>
        <taxon>Aquifoliaceae</taxon>
        <taxon>Ilex</taxon>
    </lineage>
</organism>
<feature type="coiled-coil region" evidence="3">
    <location>
        <begin position="554"/>
        <end position="588"/>
    </location>
</feature>
<dbReference type="InterPro" id="IPR051861">
    <property type="entry name" value="NET_actin-binding_domain"/>
</dbReference>
<proteinExistence type="inferred from homology"/>
<evidence type="ECO:0000256" key="3">
    <source>
        <dbReference type="SAM" id="Coils"/>
    </source>
</evidence>
<keyword evidence="7" id="KW-1185">Reference proteome</keyword>
<accession>A0ABC8T9I3</accession>
<dbReference type="Proteomes" id="UP001642360">
    <property type="component" value="Unassembled WGS sequence"/>
</dbReference>
<feature type="region of interest" description="Disordered" evidence="4">
    <location>
        <begin position="152"/>
        <end position="171"/>
    </location>
</feature>
<reference evidence="6 7" key="1">
    <citation type="submission" date="2024-02" db="EMBL/GenBank/DDBJ databases">
        <authorList>
            <person name="Vignale AGUSTIN F."/>
            <person name="Sosa J E."/>
            <person name="Modenutti C."/>
        </authorList>
    </citation>
    <scope>NUCLEOTIDE SEQUENCE [LARGE SCALE GENOMIC DNA]</scope>
</reference>